<feature type="transmembrane region" description="Helical" evidence="7">
    <location>
        <begin position="156"/>
        <end position="180"/>
    </location>
</feature>
<evidence type="ECO:0000256" key="7">
    <source>
        <dbReference type="SAM" id="Phobius"/>
    </source>
</evidence>
<keyword evidence="9" id="KW-1185">Reference proteome</keyword>
<dbReference type="InterPro" id="IPR005773">
    <property type="entry name" value="T3SS_YscR-like"/>
</dbReference>
<feature type="transmembrane region" description="Helical" evidence="7">
    <location>
        <begin position="46"/>
        <end position="65"/>
    </location>
</feature>
<dbReference type="NCBIfam" id="TIGR01102">
    <property type="entry name" value="yscR"/>
    <property type="match status" value="1"/>
</dbReference>
<comment type="caution">
    <text evidence="8">The sequence shown here is derived from an EMBL/GenBank/DDBJ whole genome shotgun (WGS) entry which is preliminary data.</text>
</comment>
<comment type="similarity">
    <text evidence="2">Belongs to the FliP/MopC/SpaP family.</text>
</comment>
<dbReference type="Proteomes" id="UP000664417">
    <property type="component" value="Unassembled WGS sequence"/>
</dbReference>
<dbReference type="PROSITE" id="PS01060">
    <property type="entry name" value="FLIP_1"/>
    <property type="match status" value="1"/>
</dbReference>
<evidence type="ECO:0000256" key="1">
    <source>
        <dbReference type="ARBA" id="ARBA00004651"/>
    </source>
</evidence>
<dbReference type="GO" id="GO:0005886">
    <property type="term" value="C:plasma membrane"/>
    <property type="evidence" value="ECO:0007669"/>
    <property type="project" value="UniProtKB-SubCell"/>
</dbReference>
<dbReference type="GO" id="GO:0009306">
    <property type="term" value="P:protein secretion"/>
    <property type="evidence" value="ECO:0007669"/>
    <property type="project" value="InterPro"/>
</dbReference>
<proteinExistence type="inferred from homology"/>
<dbReference type="PROSITE" id="PS01061">
    <property type="entry name" value="FLIP_2"/>
    <property type="match status" value="1"/>
</dbReference>
<organism evidence="8 9">
    <name type="scientific">Acanthopleuribacter pedis</name>
    <dbReference type="NCBI Taxonomy" id="442870"/>
    <lineage>
        <taxon>Bacteria</taxon>
        <taxon>Pseudomonadati</taxon>
        <taxon>Acidobacteriota</taxon>
        <taxon>Holophagae</taxon>
        <taxon>Acanthopleuribacterales</taxon>
        <taxon>Acanthopleuribacteraceae</taxon>
        <taxon>Acanthopleuribacter</taxon>
    </lineage>
</organism>
<reference evidence="8" key="1">
    <citation type="submission" date="2021-03" db="EMBL/GenBank/DDBJ databases">
        <authorList>
            <person name="Wang G."/>
        </authorList>
    </citation>
    <scope>NUCLEOTIDE SEQUENCE</scope>
    <source>
        <strain evidence="8">KCTC 12899</strain>
    </source>
</reference>
<keyword evidence="4 7" id="KW-0812">Transmembrane</keyword>
<dbReference type="PANTHER" id="PTHR30587:SF2">
    <property type="entry name" value="SURFACE PRESENTATION OF ANTIGENS PROTEIN SPAP"/>
    <property type="match status" value="1"/>
</dbReference>
<evidence type="ECO:0000313" key="8">
    <source>
        <dbReference type="EMBL" id="MBO1322599.1"/>
    </source>
</evidence>
<evidence type="ECO:0000256" key="5">
    <source>
        <dbReference type="ARBA" id="ARBA00022989"/>
    </source>
</evidence>
<evidence type="ECO:0000256" key="4">
    <source>
        <dbReference type="ARBA" id="ARBA00022692"/>
    </source>
</evidence>
<evidence type="ECO:0000256" key="6">
    <source>
        <dbReference type="ARBA" id="ARBA00023136"/>
    </source>
</evidence>
<keyword evidence="5 7" id="KW-1133">Transmembrane helix</keyword>
<dbReference type="InterPro" id="IPR005838">
    <property type="entry name" value="T3SS_IM_P"/>
</dbReference>
<accession>A0A8J7QE91</accession>
<dbReference type="PRINTS" id="PR01302">
    <property type="entry name" value="TYPE3IMPPROT"/>
</dbReference>
<dbReference type="AlphaFoldDB" id="A0A8J7QE91"/>
<dbReference type="EMBL" id="JAFREP010000039">
    <property type="protein sequence ID" value="MBO1322599.1"/>
    <property type="molecule type" value="Genomic_DNA"/>
</dbReference>
<protein>
    <submittedName>
        <fullName evidence="8">Type III secretion system export apparatus subunit SctR</fullName>
    </submittedName>
</protein>
<evidence type="ECO:0000313" key="9">
    <source>
        <dbReference type="Proteomes" id="UP000664417"/>
    </source>
</evidence>
<keyword evidence="6 7" id="KW-0472">Membrane</keyword>
<sequence>MPNPLYIIIVLVMLSLAPFVAIMVTSFIKLVVVLSLVRNALGIQNIPPNMVINGLAIILTIYVMAPVGNQAYKIFKEAQIEEGNIESVAAAAMEAKEPFRAFLLEHSHPRERKFFLRSAKALWPPEDAAALEDDHFLVLIPAFTVSELTAAFQIGFMLYLPFIAIDLVVSNILLAMGMMMVSPMTISLPFKLLLFVLLDGWARLIHGLVLTYA</sequence>
<dbReference type="Pfam" id="PF00813">
    <property type="entry name" value="FliP"/>
    <property type="match status" value="1"/>
</dbReference>
<feature type="transmembrane region" description="Helical" evidence="7">
    <location>
        <begin position="6"/>
        <end position="34"/>
    </location>
</feature>
<evidence type="ECO:0000256" key="3">
    <source>
        <dbReference type="ARBA" id="ARBA00022475"/>
    </source>
</evidence>
<dbReference type="NCBIfam" id="NF009438">
    <property type="entry name" value="PRK12797.1"/>
    <property type="match status" value="1"/>
</dbReference>
<comment type="subcellular location">
    <subcellularLocation>
        <location evidence="1">Cell membrane</location>
        <topology evidence="1">Multi-pass membrane protein</topology>
    </subcellularLocation>
</comment>
<gene>
    <name evidence="8" type="primary">sctR</name>
    <name evidence="8" type="ORF">J3U88_29265</name>
</gene>
<keyword evidence="3" id="KW-1003">Cell membrane</keyword>
<dbReference type="PANTHER" id="PTHR30587">
    <property type="entry name" value="FLAGELLAR BIOSYNTHETIC PROTEIN FLIP"/>
    <property type="match status" value="1"/>
</dbReference>
<evidence type="ECO:0000256" key="2">
    <source>
        <dbReference type="ARBA" id="ARBA00006257"/>
    </source>
</evidence>
<name>A0A8J7QE91_9BACT</name>